<evidence type="ECO:0000313" key="2">
    <source>
        <dbReference type="EMBL" id="KAK6497018.1"/>
    </source>
</evidence>
<feature type="region of interest" description="Disordered" evidence="1">
    <location>
        <begin position="56"/>
        <end position="77"/>
    </location>
</feature>
<evidence type="ECO:0000313" key="3">
    <source>
        <dbReference type="Proteomes" id="UP001370758"/>
    </source>
</evidence>
<name>A0AAV9VV38_9PEZI</name>
<proteinExistence type="predicted"/>
<accession>A0AAV9VV38</accession>
<sequence length="472" mass="51665">MRMSRRLSTVICTAHTSYRAATYPAARCQRFLSTSTDGSLPEIPPDAATRIRFIKSRSSLPEPEDGPPPETDNSVRRMLRHKFPGEIKMRQRERKAAKQGKSLKVDMVKTDQPVVDNKLVQATAQHPSTEGPPIKKSGPDTKTWRVKKGKQKNETLQKPNKPPPAKGFVSKASNERSIYPIPTHLGNITDASLGKANSRYAAVSYDAILDAVLTLSPGLVIKILQLKSVRLLRDAYLHNLIKEGLRKGDLIYYRTNGAIRIKKEEWTQKLHALRIKRDILACYSVDLETKDIMFDYKHAAKIFGGHEFPTDSRAPGIPWVLNRRRSLTLRPGSDSYQDKGKTMKEIGRASGGAVPTTAGVSSEALEPMVDPQEVPSISNPQVAPGSTEIQEGKNIGEESSVVGSTIPQISGTKPEGTSIQTVTAETSVVEPSPAVILADETSPGAMSAKSKPSAPSPQTPLEDGYEYLRSGR</sequence>
<feature type="compositionally biased region" description="Low complexity" evidence="1">
    <location>
        <begin position="442"/>
        <end position="453"/>
    </location>
</feature>
<organism evidence="2 3">
    <name type="scientific">Arthrobotrys musiformis</name>
    <dbReference type="NCBI Taxonomy" id="47236"/>
    <lineage>
        <taxon>Eukaryota</taxon>
        <taxon>Fungi</taxon>
        <taxon>Dikarya</taxon>
        <taxon>Ascomycota</taxon>
        <taxon>Pezizomycotina</taxon>
        <taxon>Orbiliomycetes</taxon>
        <taxon>Orbiliales</taxon>
        <taxon>Orbiliaceae</taxon>
        <taxon>Arthrobotrys</taxon>
    </lineage>
</organism>
<feature type="region of interest" description="Disordered" evidence="1">
    <location>
        <begin position="122"/>
        <end position="170"/>
    </location>
</feature>
<evidence type="ECO:0000256" key="1">
    <source>
        <dbReference type="SAM" id="MobiDB-lite"/>
    </source>
</evidence>
<feature type="compositionally biased region" description="Polar residues" evidence="1">
    <location>
        <begin position="401"/>
        <end position="426"/>
    </location>
</feature>
<protein>
    <submittedName>
        <fullName evidence="2">Uncharacterized protein</fullName>
    </submittedName>
</protein>
<dbReference type="EMBL" id="JAVHJL010000010">
    <property type="protein sequence ID" value="KAK6497018.1"/>
    <property type="molecule type" value="Genomic_DNA"/>
</dbReference>
<dbReference type="Proteomes" id="UP001370758">
    <property type="component" value="Unassembled WGS sequence"/>
</dbReference>
<reference evidence="2 3" key="1">
    <citation type="submission" date="2023-08" db="EMBL/GenBank/DDBJ databases">
        <authorList>
            <person name="Palmer J.M."/>
        </authorList>
    </citation>
    <scope>NUCLEOTIDE SEQUENCE [LARGE SCALE GENOMIC DNA]</scope>
    <source>
        <strain evidence="2 3">TWF481</strain>
    </source>
</reference>
<feature type="region of interest" description="Disordered" evidence="1">
    <location>
        <begin position="371"/>
        <end position="472"/>
    </location>
</feature>
<comment type="caution">
    <text evidence="2">The sequence shown here is derived from an EMBL/GenBank/DDBJ whole genome shotgun (WGS) entry which is preliminary data.</text>
</comment>
<gene>
    <name evidence="2" type="ORF">TWF481_001997</name>
</gene>
<keyword evidence="3" id="KW-1185">Reference proteome</keyword>
<dbReference type="AlphaFoldDB" id="A0AAV9VV38"/>